<dbReference type="Proteomes" id="UP000008131">
    <property type="component" value="Chromosome"/>
</dbReference>
<evidence type="ECO:0000313" key="2">
    <source>
        <dbReference type="Proteomes" id="UP000008131"/>
    </source>
</evidence>
<dbReference type="EMBL" id="FR720602">
    <property type="protein sequence ID" value="CBZ00612.1"/>
    <property type="molecule type" value="Genomic_DNA"/>
</dbReference>
<proteinExistence type="predicted"/>
<gene>
    <name evidence="1" type="ordered locus">SOR_0953</name>
</gene>
<accession>F2QD94</accession>
<evidence type="ECO:0000313" key="1">
    <source>
        <dbReference type="EMBL" id="CBZ00612.1"/>
    </source>
</evidence>
<protein>
    <submittedName>
        <fullName evidence="1">Uncharacterized protein</fullName>
    </submittedName>
</protein>
<sequence length="53" mass="6325">MHFSGKMVSTVLTYTKLGMKINYLIFKNIKSYSIFVGFLNKVNRQYCYILFFL</sequence>
<name>F2QD94_STROU</name>
<dbReference type="AlphaFoldDB" id="F2QD94"/>
<organism evidence="1 2">
    <name type="scientific">Streptococcus oralis (strain Uo5)</name>
    <dbReference type="NCBI Taxonomy" id="927666"/>
    <lineage>
        <taxon>Bacteria</taxon>
        <taxon>Bacillati</taxon>
        <taxon>Bacillota</taxon>
        <taxon>Bacilli</taxon>
        <taxon>Lactobacillales</taxon>
        <taxon>Streptococcaceae</taxon>
        <taxon>Streptococcus</taxon>
    </lineage>
</organism>
<dbReference type="HOGENOM" id="CLU_3066759_0_0_9"/>
<reference evidence="1 2" key="1">
    <citation type="journal article" date="2011" name="J. Bacteriol.">
        <title>Genome of Streptococcus oralis strain Uo5.</title>
        <authorList>
            <person name="Reichmann P."/>
            <person name="Nuhn M."/>
            <person name="Denapaite D."/>
            <person name="Bruckner R."/>
            <person name="Henrich B."/>
            <person name="Maurer P."/>
            <person name="Rieger M."/>
            <person name="Klages S."/>
            <person name="Reinhard R."/>
            <person name="Hakenbeck R."/>
        </authorList>
    </citation>
    <scope>NUCLEOTIDE SEQUENCE [LARGE SCALE GENOMIC DNA]</scope>
    <source>
        <strain evidence="1 2">Uo5</strain>
    </source>
</reference>
<dbReference type="KEGG" id="sor:SOR_0953"/>